<evidence type="ECO:0000313" key="3">
    <source>
        <dbReference type="Proteomes" id="UP000278398"/>
    </source>
</evidence>
<proteinExistence type="predicted"/>
<dbReference type="PANTHER" id="PTHR41795:SF1">
    <property type="entry name" value="EXOPOLYSACCHARIDE SYNTHESIS PROTEIN"/>
    <property type="match status" value="1"/>
</dbReference>
<evidence type="ECO:0000256" key="1">
    <source>
        <dbReference type="SAM" id="Phobius"/>
    </source>
</evidence>
<feature type="transmembrane region" description="Helical" evidence="1">
    <location>
        <begin position="178"/>
        <end position="197"/>
    </location>
</feature>
<evidence type="ECO:0000313" key="2">
    <source>
        <dbReference type="EMBL" id="RST87999.1"/>
    </source>
</evidence>
<dbReference type="EMBL" id="RWKW01000005">
    <property type="protein sequence ID" value="RST87999.1"/>
    <property type="molecule type" value="Genomic_DNA"/>
</dbReference>
<protein>
    <submittedName>
        <fullName evidence="2">Exopolysaccharide biosynthesis protein</fullName>
    </submittedName>
</protein>
<dbReference type="InterPro" id="IPR010331">
    <property type="entry name" value="ExoD"/>
</dbReference>
<accession>A0A429Z2R9</accession>
<reference evidence="2 3" key="1">
    <citation type="submission" date="2018-12" db="EMBL/GenBank/DDBJ databases">
        <title>Mesorhizobium carbonis sp. nov., isolated from coal mine water.</title>
        <authorList>
            <person name="Xin W."/>
            <person name="Xu Z."/>
            <person name="Xiang F."/>
            <person name="Zhang J."/>
            <person name="Xi L."/>
            <person name="Liu J."/>
        </authorList>
    </citation>
    <scope>NUCLEOTIDE SEQUENCE [LARGE SCALE GENOMIC DNA]</scope>
    <source>
        <strain evidence="2 3">B2.3</strain>
    </source>
</reference>
<dbReference type="PANTHER" id="PTHR41795">
    <property type="entry name" value="EXOPOLYSACCHARIDE SYNTHESIS PROTEIN"/>
    <property type="match status" value="1"/>
</dbReference>
<dbReference type="AlphaFoldDB" id="A0A429Z2R9"/>
<dbReference type="Proteomes" id="UP000278398">
    <property type="component" value="Unassembled WGS sequence"/>
</dbReference>
<organism evidence="2 3">
    <name type="scientific">Aquibium carbonis</name>
    <dbReference type="NCBI Taxonomy" id="2495581"/>
    <lineage>
        <taxon>Bacteria</taxon>
        <taxon>Pseudomonadati</taxon>
        <taxon>Pseudomonadota</taxon>
        <taxon>Alphaproteobacteria</taxon>
        <taxon>Hyphomicrobiales</taxon>
        <taxon>Phyllobacteriaceae</taxon>
        <taxon>Aquibium</taxon>
    </lineage>
</organism>
<feature type="transmembrane region" description="Helical" evidence="1">
    <location>
        <begin position="156"/>
        <end position="173"/>
    </location>
</feature>
<name>A0A429Z2R9_9HYPH</name>
<keyword evidence="1" id="KW-0812">Transmembrane</keyword>
<feature type="transmembrane region" description="Helical" evidence="1">
    <location>
        <begin position="51"/>
        <end position="77"/>
    </location>
</feature>
<sequence length="198" mass="20398">MGMSEPSEPGEVESLVETVESAAEGDGDVSVEELVETIGGDALASLMLVPALIMVSPASGIPGLSTACATIVALAALQLAIGRHTLWLPGFLGNRRVARSKLDTATHWLQKPARFLDRLTGQRLAFLAARPFSIAPALLCVLIAFCVPFLELVPFSASIAGAAIGFIALGLVARDGVLIILGLLAALAAASLVWSVAT</sequence>
<gene>
    <name evidence="2" type="ORF">EJC49_02340</name>
</gene>
<keyword evidence="1" id="KW-1133">Transmembrane helix</keyword>
<dbReference type="OrthoDB" id="7949130at2"/>
<keyword evidence="3" id="KW-1185">Reference proteome</keyword>
<keyword evidence="1" id="KW-0472">Membrane</keyword>
<comment type="caution">
    <text evidence="2">The sequence shown here is derived from an EMBL/GenBank/DDBJ whole genome shotgun (WGS) entry which is preliminary data.</text>
</comment>
<dbReference type="PIRSF" id="PIRSF033239">
    <property type="entry name" value="ExoD"/>
    <property type="match status" value="1"/>
</dbReference>
<feature type="transmembrane region" description="Helical" evidence="1">
    <location>
        <begin position="124"/>
        <end position="150"/>
    </location>
</feature>
<dbReference type="Pfam" id="PF06055">
    <property type="entry name" value="ExoD"/>
    <property type="match status" value="1"/>
</dbReference>